<dbReference type="PANTHER" id="PTHR19303">
    <property type="entry name" value="TRANSPOSON"/>
    <property type="match status" value="1"/>
</dbReference>
<dbReference type="Pfam" id="PF03221">
    <property type="entry name" value="HTH_Tnp_Tc5"/>
    <property type="match status" value="1"/>
</dbReference>
<dbReference type="EMBL" id="BGPR01004691">
    <property type="protein sequence ID" value="GBN02292.1"/>
    <property type="molecule type" value="Genomic_DNA"/>
</dbReference>
<keyword evidence="2" id="KW-0238">DNA-binding</keyword>
<dbReference type="AlphaFoldDB" id="A0A4Y2KJT0"/>
<dbReference type="InterPro" id="IPR009057">
    <property type="entry name" value="Homeodomain-like_sf"/>
</dbReference>
<evidence type="ECO:0000259" key="3">
    <source>
        <dbReference type="PROSITE" id="PS51253"/>
    </source>
</evidence>
<dbReference type="GO" id="GO:0003677">
    <property type="term" value="F:DNA binding"/>
    <property type="evidence" value="ECO:0007669"/>
    <property type="project" value="UniProtKB-KW"/>
</dbReference>
<dbReference type="InterPro" id="IPR006600">
    <property type="entry name" value="HTH_CenpB_DNA-bd_dom"/>
</dbReference>
<keyword evidence="5" id="KW-1185">Reference proteome</keyword>
<dbReference type="SUPFAM" id="SSF46689">
    <property type="entry name" value="Homeodomain-like"/>
    <property type="match status" value="1"/>
</dbReference>
<dbReference type="GO" id="GO:0005634">
    <property type="term" value="C:nucleus"/>
    <property type="evidence" value="ECO:0007669"/>
    <property type="project" value="UniProtKB-SubCell"/>
</dbReference>
<dbReference type="SMART" id="SM00674">
    <property type="entry name" value="CENPB"/>
    <property type="match status" value="1"/>
</dbReference>
<sequence>MEKAQPREKCGKQPTKKLLKLYGGGLCVDARSRNLPISDPILQAQAKDIGEKLGKTDFHASNGWLESFRKRHGISFKVVCGEAGDVSDETVNTWIKKIEKLIEVYELQNNTNADKSGIFFFVACQQNLYLLKTQSVSVILQSKERLTVLFCAFMTGEIEKFFVIGKAAKASVL</sequence>
<proteinExistence type="predicted"/>
<comment type="subcellular location">
    <subcellularLocation>
        <location evidence="1">Nucleus</location>
    </subcellularLocation>
</comment>
<protein>
    <recommendedName>
        <fullName evidence="3">HTH CENPB-type domain-containing protein</fullName>
    </recommendedName>
</protein>
<name>A0A4Y2KJT0_ARAVE</name>
<evidence type="ECO:0000313" key="4">
    <source>
        <dbReference type="EMBL" id="GBN02292.1"/>
    </source>
</evidence>
<organism evidence="4 5">
    <name type="scientific">Araneus ventricosus</name>
    <name type="common">Orbweaver spider</name>
    <name type="synonym">Epeira ventricosa</name>
    <dbReference type="NCBI Taxonomy" id="182803"/>
    <lineage>
        <taxon>Eukaryota</taxon>
        <taxon>Metazoa</taxon>
        <taxon>Ecdysozoa</taxon>
        <taxon>Arthropoda</taxon>
        <taxon>Chelicerata</taxon>
        <taxon>Arachnida</taxon>
        <taxon>Araneae</taxon>
        <taxon>Araneomorphae</taxon>
        <taxon>Entelegynae</taxon>
        <taxon>Araneoidea</taxon>
        <taxon>Araneidae</taxon>
        <taxon>Araneus</taxon>
    </lineage>
</organism>
<dbReference type="Gene3D" id="1.10.10.60">
    <property type="entry name" value="Homeodomain-like"/>
    <property type="match status" value="1"/>
</dbReference>
<evidence type="ECO:0000256" key="2">
    <source>
        <dbReference type="ARBA" id="ARBA00023125"/>
    </source>
</evidence>
<evidence type="ECO:0000256" key="1">
    <source>
        <dbReference type="ARBA" id="ARBA00004123"/>
    </source>
</evidence>
<dbReference type="PANTHER" id="PTHR19303:SF73">
    <property type="entry name" value="PROTEIN PDC2"/>
    <property type="match status" value="1"/>
</dbReference>
<dbReference type="Proteomes" id="UP000499080">
    <property type="component" value="Unassembled WGS sequence"/>
</dbReference>
<dbReference type="InterPro" id="IPR050863">
    <property type="entry name" value="CenT-Element_Derived"/>
</dbReference>
<gene>
    <name evidence="4" type="ORF">AVEN_263060_1</name>
</gene>
<dbReference type="PROSITE" id="PS51253">
    <property type="entry name" value="HTH_CENPB"/>
    <property type="match status" value="1"/>
</dbReference>
<accession>A0A4Y2KJT0</accession>
<dbReference type="OrthoDB" id="6512965at2759"/>
<reference evidence="4 5" key="1">
    <citation type="journal article" date="2019" name="Sci. Rep.">
        <title>Orb-weaving spider Araneus ventricosus genome elucidates the spidroin gene catalogue.</title>
        <authorList>
            <person name="Kono N."/>
            <person name="Nakamura H."/>
            <person name="Ohtoshi R."/>
            <person name="Moran D.A.P."/>
            <person name="Shinohara A."/>
            <person name="Yoshida Y."/>
            <person name="Fujiwara M."/>
            <person name="Mori M."/>
            <person name="Tomita M."/>
            <person name="Arakawa K."/>
        </authorList>
    </citation>
    <scope>NUCLEOTIDE SEQUENCE [LARGE SCALE GENOMIC DNA]</scope>
</reference>
<feature type="domain" description="HTH CENPB-type" evidence="3">
    <location>
        <begin position="7"/>
        <end position="78"/>
    </location>
</feature>
<evidence type="ECO:0000313" key="5">
    <source>
        <dbReference type="Proteomes" id="UP000499080"/>
    </source>
</evidence>
<comment type="caution">
    <text evidence="4">The sequence shown here is derived from an EMBL/GenBank/DDBJ whole genome shotgun (WGS) entry which is preliminary data.</text>
</comment>